<dbReference type="InterPro" id="IPR054289">
    <property type="entry name" value="DUF7025"/>
</dbReference>
<feature type="compositionally biased region" description="Low complexity" evidence="1">
    <location>
        <begin position="362"/>
        <end position="372"/>
    </location>
</feature>
<dbReference type="GeneID" id="9676597"/>
<protein>
    <submittedName>
        <fullName evidence="4">Uncharacterized protein</fullName>
    </submittedName>
</protein>
<dbReference type="PANTHER" id="PTHR46411">
    <property type="entry name" value="FAMILY ATPASE, PUTATIVE-RELATED"/>
    <property type="match status" value="1"/>
</dbReference>
<feature type="region of interest" description="Disordered" evidence="1">
    <location>
        <begin position="332"/>
        <end position="410"/>
    </location>
</feature>
<dbReference type="Gene3D" id="3.40.50.300">
    <property type="entry name" value="P-loop containing nucleotide triphosphate hydrolases"/>
    <property type="match status" value="1"/>
</dbReference>
<dbReference type="KEGG" id="nhe:NECHADRAFT_32031"/>
<dbReference type="InParanoid" id="C7YJE5"/>
<reference evidence="4 5" key="1">
    <citation type="journal article" date="2009" name="PLoS Genet.">
        <title>The genome of Nectria haematococca: contribution of supernumerary chromosomes to gene expansion.</title>
        <authorList>
            <person name="Coleman J.J."/>
            <person name="Rounsley S.D."/>
            <person name="Rodriguez-Carres M."/>
            <person name="Kuo A."/>
            <person name="Wasmann C.C."/>
            <person name="Grimwood J."/>
            <person name="Schmutz J."/>
            <person name="Taga M."/>
            <person name="White G.J."/>
            <person name="Zhou S."/>
            <person name="Schwartz D.C."/>
            <person name="Freitag M."/>
            <person name="Ma L.J."/>
            <person name="Danchin E.G."/>
            <person name="Henrissat B."/>
            <person name="Coutinho P.M."/>
            <person name="Nelson D.R."/>
            <person name="Straney D."/>
            <person name="Napoli C.A."/>
            <person name="Barker B.M."/>
            <person name="Gribskov M."/>
            <person name="Rep M."/>
            <person name="Kroken S."/>
            <person name="Molnar I."/>
            <person name="Rensing C."/>
            <person name="Kennell J.C."/>
            <person name="Zamora J."/>
            <person name="Farman M.L."/>
            <person name="Selker E.U."/>
            <person name="Salamov A."/>
            <person name="Shapiro H."/>
            <person name="Pangilinan J."/>
            <person name="Lindquist E."/>
            <person name="Lamers C."/>
            <person name="Grigoriev I.V."/>
            <person name="Geiser D.M."/>
            <person name="Covert S.F."/>
            <person name="Temporini E."/>
            <person name="Vanetten H.D."/>
        </authorList>
    </citation>
    <scope>NUCLEOTIDE SEQUENCE [LARGE SCALE GENOMIC DNA]</scope>
    <source>
        <strain evidence="5">ATCC MYA-4622 / CBS 123669 / FGSC 9596 / NRRL 45880 / 77-13-4</strain>
    </source>
</reference>
<sequence>TKGFVDIIEYHTEGLSGHDVEIISTERFLPHKRKSTKKQQTYKDYAVVLRRTWMQHKQVSLLVRVELEIQSEVLCRAFRQVAIDSYEDTDLESFPIKLRSPFSELFFYRNEIKSLMEDENNSEEIRQGAEILHDFILKNGLMASIVTDHEKYSKEGKAVGDILWTIYPPNSLVVLNVGKLQECWICRNVSSKQDEYGFSQWEVVGFRIGYSGASPGLTRQTFRLPITGMQVCKISDLPLVPIKNFQGWPLLEKTLHARASRLQKVLGNDLSLFAPQTYADVGWPMEHCHYHISLNPMLNADQLDDRVVVDYKGFLSERRKGAAELVDLEGKLKQPKSRAKARGVLANAEHRSRLKDSRSYDSSDTDSSGSDSESVEFDSEDDANIMEFKTAGDSQEPHDSSRPKTNDLSGLSETVKERFNIPKTDFDLLFPAQVPAFGLKKKQWRWILSDQLQDVTWNMVAFESLQIEAATKHLVQALVKGHKVNSTAFDDVVSGKGQGLVFLLHGHPGLGKTLTAGGTEVTRLELRLDEIFRLTKRWEAVCLLDEADVLLCKRSSSEMDRNAIVAVFLRKMEYFQGVLFLTTNRKQDFDEAFKSRIHVTISYGDLSDDAQALIWERLIATNKNVQVDGSWTAAAFEAPRRPRSRLPWMICSGYWSGNLRSQGKGRLLLVRWNTPWCEKSHPVPN</sequence>
<accession>C7YJE5</accession>
<dbReference type="SUPFAM" id="SSF52540">
    <property type="entry name" value="P-loop containing nucleoside triphosphate hydrolases"/>
    <property type="match status" value="1"/>
</dbReference>
<dbReference type="GO" id="GO:0005524">
    <property type="term" value="F:ATP binding"/>
    <property type="evidence" value="ECO:0007669"/>
    <property type="project" value="InterPro"/>
</dbReference>
<dbReference type="VEuPathDB" id="FungiDB:NECHADRAFT_32031"/>
<feature type="compositionally biased region" description="Acidic residues" evidence="1">
    <location>
        <begin position="373"/>
        <end position="384"/>
    </location>
</feature>
<gene>
    <name evidence="4" type="ORF">NECHADRAFT_32031</name>
</gene>
<feature type="compositionally biased region" description="Basic and acidic residues" evidence="1">
    <location>
        <begin position="348"/>
        <end position="361"/>
    </location>
</feature>
<dbReference type="HOGENOM" id="CLU_004471_6_3_1"/>
<dbReference type="PANTHER" id="PTHR46411:SF2">
    <property type="entry name" value="AAA+ ATPASE DOMAIN-CONTAINING PROTEIN"/>
    <property type="match status" value="1"/>
</dbReference>
<evidence type="ECO:0000259" key="2">
    <source>
        <dbReference type="Pfam" id="PF00004"/>
    </source>
</evidence>
<keyword evidence="5" id="KW-1185">Reference proteome</keyword>
<dbReference type="eggNOG" id="KOG0742">
    <property type="taxonomic scope" value="Eukaryota"/>
</dbReference>
<evidence type="ECO:0000256" key="1">
    <source>
        <dbReference type="SAM" id="MobiDB-lite"/>
    </source>
</evidence>
<dbReference type="InterPro" id="IPR003959">
    <property type="entry name" value="ATPase_AAA_core"/>
</dbReference>
<dbReference type="Proteomes" id="UP000005206">
    <property type="component" value="Chromosome 1"/>
</dbReference>
<dbReference type="Pfam" id="PF00004">
    <property type="entry name" value="AAA"/>
    <property type="match status" value="1"/>
</dbReference>
<feature type="non-terminal residue" evidence="4">
    <location>
        <position position="1"/>
    </location>
</feature>
<feature type="domain" description="DUF7025" evidence="3">
    <location>
        <begin position="151"/>
        <end position="243"/>
    </location>
</feature>
<dbReference type="OMA" id="DHERYSK"/>
<dbReference type="Pfam" id="PF22942">
    <property type="entry name" value="DUF7025"/>
    <property type="match status" value="1"/>
</dbReference>
<dbReference type="GO" id="GO:0016887">
    <property type="term" value="F:ATP hydrolysis activity"/>
    <property type="evidence" value="ECO:0007669"/>
    <property type="project" value="InterPro"/>
</dbReference>
<evidence type="ECO:0000313" key="5">
    <source>
        <dbReference type="Proteomes" id="UP000005206"/>
    </source>
</evidence>
<dbReference type="InterPro" id="IPR027417">
    <property type="entry name" value="P-loop_NTPase"/>
</dbReference>
<organism evidence="4 5">
    <name type="scientific">Fusarium vanettenii (strain ATCC MYA-4622 / CBS 123669 / FGSC 9596 / NRRL 45880 / 77-13-4)</name>
    <name type="common">Fusarium solani subsp. pisi</name>
    <dbReference type="NCBI Taxonomy" id="660122"/>
    <lineage>
        <taxon>Eukaryota</taxon>
        <taxon>Fungi</taxon>
        <taxon>Dikarya</taxon>
        <taxon>Ascomycota</taxon>
        <taxon>Pezizomycotina</taxon>
        <taxon>Sordariomycetes</taxon>
        <taxon>Hypocreomycetidae</taxon>
        <taxon>Hypocreales</taxon>
        <taxon>Nectriaceae</taxon>
        <taxon>Fusarium</taxon>
        <taxon>Fusarium solani species complex</taxon>
        <taxon>Fusarium vanettenii</taxon>
    </lineage>
</organism>
<feature type="domain" description="ATPase AAA-type core" evidence="2">
    <location>
        <begin position="526"/>
        <end position="601"/>
    </location>
</feature>
<name>C7YJE5_FUSV7</name>
<dbReference type="AlphaFoldDB" id="C7YJE5"/>
<dbReference type="RefSeq" id="XP_003053973.1">
    <property type="nucleotide sequence ID" value="XM_003053927.1"/>
</dbReference>
<evidence type="ECO:0000259" key="3">
    <source>
        <dbReference type="Pfam" id="PF22942"/>
    </source>
</evidence>
<feature type="compositionally biased region" description="Basic and acidic residues" evidence="1">
    <location>
        <begin position="395"/>
        <end position="405"/>
    </location>
</feature>
<proteinExistence type="predicted"/>
<dbReference type="OrthoDB" id="10042665at2759"/>
<dbReference type="EMBL" id="GG698896">
    <property type="protein sequence ID" value="EEU48260.1"/>
    <property type="molecule type" value="Genomic_DNA"/>
</dbReference>
<evidence type="ECO:0000313" key="4">
    <source>
        <dbReference type="EMBL" id="EEU48260.1"/>
    </source>
</evidence>